<dbReference type="SMART" id="SM00248">
    <property type="entry name" value="ANK"/>
    <property type="match status" value="5"/>
</dbReference>
<feature type="repeat" description="ANK" evidence="1">
    <location>
        <begin position="130"/>
        <end position="162"/>
    </location>
</feature>
<dbReference type="OrthoDB" id="20872at2759"/>
<sequence>MEKMQSRSESYRSSNIRRQTALLAQNPTMTTARDHTPASGTKAPQTLLPGLPKPQIPSSETTTIRTFLEEFRDHLLLDSEALGSSASSLEKWNEDRQWELALYVASQIGHAHAVSSILYRGTDPNAVMEDGLSSLHVACRGGHRSIVAMLLTYGADPNVMDGNGVAPLLPAVQLGDLEIVDMLVEYGANVNLCTTDNVSAVHVAVACEALSVLQLLLEYDAFVNTPNLFNGKTPLHLAAQCGSLVMCKLLLQYGGNIFHRTTRGLNVAEVAKSHGHQNVAKFCISFTNKREGWLPTSVGSSNGAQTAAGAPTFECSQTYCGSLSPESSHEVTIVSEDGYAYAVM</sequence>
<feature type="repeat" description="ANK" evidence="1">
    <location>
        <begin position="163"/>
        <end position="195"/>
    </location>
</feature>
<keyword evidence="4" id="KW-1185">Reference proteome</keyword>
<dbReference type="Pfam" id="PF00023">
    <property type="entry name" value="Ank"/>
    <property type="match status" value="1"/>
</dbReference>
<dbReference type="PROSITE" id="PS50088">
    <property type="entry name" value="ANK_REPEAT"/>
    <property type="match status" value="3"/>
</dbReference>
<comment type="caution">
    <text evidence="3">The sequence shown here is derived from an EMBL/GenBank/DDBJ whole genome shotgun (WGS) entry which is preliminary data.</text>
</comment>
<dbReference type="Proteomes" id="UP000693981">
    <property type="component" value="Unassembled WGS sequence"/>
</dbReference>
<proteinExistence type="predicted"/>
<organism evidence="3 4">
    <name type="scientific">Phytophthora boehmeriae</name>
    <dbReference type="NCBI Taxonomy" id="109152"/>
    <lineage>
        <taxon>Eukaryota</taxon>
        <taxon>Sar</taxon>
        <taxon>Stramenopiles</taxon>
        <taxon>Oomycota</taxon>
        <taxon>Peronosporomycetes</taxon>
        <taxon>Peronosporales</taxon>
        <taxon>Peronosporaceae</taxon>
        <taxon>Phytophthora</taxon>
    </lineage>
</organism>
<dbReference type="PANTHER" id="PTHR24198:SF165">
    <property type="entry name" value="ANKYRIN REPEAT-CONTAINING PROTEIN-RELATED"/>
    <property type="match status" value="1"/>
</dbReference>
<feature type="region of interest" description="Disordered" evidence="2">
    <location>
        <begin position="1"/>
        <end position="59"/>
    </location>
</feature>
<dbReference type="AlphaFoldDB" id="A0A8T1X994"/>
<evidence type="ECO:0000256" key="2">
    <source>
        <dbReference type="SAM" id="MobiDB-lite"/>
    </source>
</evidence>
<dbReference type="PANTHER" id="PTHR24198">
    <property type="entry name" value="ANKYRIN REPEAT AND PROTEIN KINASE DOMAIN-CONTAINING PROTEIN"/>
    <property type="match status" value="1"/>
</dbReference>
<gene>
    <name evidence="3" type="ORF">PHYBOEH_008465</name>
</gene>
<reference evidence="3" key="1">
    <citation type="submission" date="2021-02" db="EMBL/GenBank/DDBJ databases">
        <authorList>
            <person name="Palmer J.M."/>
        </authorList>
    </citation>
    <scope>NUCLEOTIDE SEQUENCE</scope>
    <source>
        <strain evidence="3">SCRP23</strain>
    </source>
</reference>
<feature type="compositionally biased region" description="Basic and acidic residues" evidence="2">
    <location>
        <begin position="1"/>
        <end position="10"/>
    </location>
</feature>
<name>A0A8T1X994_9STRA</name>
<protein>
    <submittedName>
        <fullName evidence="3">Uncharacterized protein</fullName>
    </submittedName>
</protein>
<evidence type="ECO:0000313" key="4">
    <source>
        <dbReference type="Proteomes" id="UP000693981"/>
    </source>
</evidence>
<evidence type="ECO:0000256" key="1">
    <source>
        <dbReference type="PROSITE-ProRule" id="PRU00023"/>
    </source>
</evidence>
<evidence type="ECO:0000313" key="3">
    <source>
        <dbReference type="EMBL" id="KAG7401944.1"/>
    </source>
</evidence>
<dbReference type="EMBL" id="JAGDFL010000005">
    <property type="protein sequence ID" value="KAG7401944.1"/>
    <property type="molecule type" value="Genomic_DNA"/>
</dbReference>
<feature type="repeat" description="ANK" evidence="1">
    <location>
        <begin position="230"/>
        <end position="262"/>
    </location>
</feature>
<feature type="compositionally biased region" description="Polar residues" evidence="2">
    <location>
        <begin position="11"/>
        <end position="31"/>
    </location>
</feature>
<dbReference type="Pfam" id="PF12796">
    <property type="entry name" value="Ank_2"/>
    <property type="match status" value="1"/>
</dbReference>
<dbReference type="InterPro" id="IPR002110">
    <property type="entry name" value="Ankyrin_rpt"/>
</dbReference>
<accession>A0A8T1X994</accession>
<dbReference type="PROSITE" id="PS50297">
    <property type="entry name" value="ANK_REP_REGION"/>
    <property type="match status" value="3"/>
</dbReference>
<keyword evidence="1" id="KW-0040">ANK repeat</keyword>